<evidence type="ECO:0000256" key="2">
    <source>
        <dbReference type="ARBA" id="ARBA00022692"/>
    </source>
</evidence>
<evidence type="ECO:0000256" key="4">
    <source>
        <dbReference type="ARBA" id="ARBA00023136"/>
    </source>
</evidence>
<feature type="transmembrane region" description="Helical" evidence="5">
    <location>
        <begin position="30"/>
        <end position="52"/>
    </location>
</feature>
<gene>
    <name evidence="7" type="ORF">METZ01_LOCUS12278</name>
</gene>
<sequence length="401" mass="42861">MASRVPSRVPRNVWVLSLTSLLRDVASEMLVHLLPLFLANVLGVRLALIGLIEGVAETTASLVKILSGWLSDRLGRRKGLTVGGYGLAALAMPLLLVAQTWTLVLLYRFLDRIGKGIRTAPRDALIADSVEPDQRGLSFGLHRAADSAGAFLGLLLAAVFVTRMQGSGLVLDAQTFRAIVYFAIVPAALAVLVVVVGVREARTRGPHTGSKTGVPDIDPRFTRFLAVMALFTLGNSTDAFLVLRAQSSGTSVVAILILLAGFNLVYTVLSGPAGALSDRIDRRKVMIGGWLLYAIVYLGFAWADQTWQFALLYGLYGAYYALTAGVAKAFVADLTPNPDRRGWAFGVFNGVIGLTLLPASVVAGVLWEGVGTWPGLGPAAPFIFGSGLSLISVLLMWRWVK</sequence>
<dbReference type="InterPro" id="IPR020846">
    <property type="entry name" value="MFS_dom"/>
</dbReference>
<feature type="transmembrane region" description="Helical" evidence="5">
    <location>
        <begin position="379"/>
        <end position="400"/>
    </location>
</feature>
<protein>
    <recommendedName>
        <fullName evidence="6">Major facilitator superfamily (MFS) profile domain-containing protein</fullName>
    </recommendedName>
</protein>
<dbReference type="PROSITE" id="PS50850">
    <property type="entry name" value="MFS"/>
    <property type="match status" value="1"/>
</dbReference>
<feature type="transmembrane region" description="Helical" evidence="5">
    <location>
        <begin position="251"/>
        <end position="273"/>
    </location>
</feature>
<dbReference type="Gene3D" id="1.20.1250.20">
    <property type="entry name" value="MFS general substrate transporter like domains"/>
    <property type="match status" value="2"/>
</dbReference>
<evidence type="ECO:0000313" key="7">
    <source>
        <dbReference type="EMBL" id="SUZ59424.1"/>
    </source>
</evidence>
<feature type="transmembrane region" description="Helical" evidence="5">
    <location>
        <begin position="85"/>
        <end position="110"/>
    </location>
</feature>
<dbReference type="SUPFAM" id="SSF103473">
    <property type="entry name" value="MFS general substrate transporter"/>
    <property type="match status" value="1"/>
</dbReference>
<dbReference type="InterPro" id="IPR005829">
    <property type="entry name" value="Sugar_transporter_CS"/>
</dbReference>
<dbReference type="InterPro" id="IPR011701">
    <property type="entry name" value="MFS"/>
</dbReference>
<dbReference type="PANTHER" id="PTHR23518:SF2">
    <property type="entry name" value="MAJOR FACILITATOR SUPERFAMILY TRANSPORTER"/>
    <property type="match status" value="1"/>
</dbReference>
<dbReference type="PANTHER" id="PTHR23518">
    <property type="entry name" value="C-METHYLTRANSFERASE"/>
    <property type="match status" value="1"/>
</dbReference>
<feature type="transmembrane region" description="Helical" evidence="5">
    <location>
        <begin position="224"/>
        <end position="245"/>
    </location>
</feature>
<dbReference type="Pfam" id="PF07690">
    <property type="entry name" value="MFS_1"/>
    <property type="match status" value="1"/>
</dbReference>
<proteinExistence type="predicted"/>
<dbReference type="GO" id="GO:0022857">
    <property type="term" value="F:transmembrane transporter activity"/>
    <property type="evidence" value="ECO:0007669"/>
    <property type="project" value="InterPro"/>
</dbReference>
<dbReference type="EMBL" id="UINC01000677">
    <property type="protein sequence ID" value="SUZ59424.1"/>
    <property type="molecule type" value="Genomic_DNA"/>
</dbReference>
<keyword evidence="4 5" id="KW-0472">Membrane</keyword>
<comment type="subcellular location">
    <subcellularLocation>
        <location evidence="1">Membrane</location>
        <topology evidence="1">Multi-pass membrane protein</topology>
    </subcellularLocation>
</comment>
<dbReference type="InterPro" id="IPR036259">
    <property type="entry name" value="MFS_trans_sf"/>
</dbReference>
<reference evidence="7" key="1">
    <citation type="submission" date="2018-05" db="EMBL/GenBank/DDBJ databases">
        <authorList>
            <person name="Lanie J.A."/>
            <person name="Ng W.-L."/>
            <person name="Kazmierczak K.M."/>
            <person name="Andrzejewski T.M."/>
            <person name="Davidsen T.M."/>
            <person name="Wayne K.J."/>
            <person name="Tettelin H."/>
            <person name="Glass J.I."/>
            <person name="Rusch D."/>
            <person name="Podicherti R."/>
            <person name="Tsui H.-C.T."/>
            <person name="Winkler M.E."/>
        </authorList>
    </citation>
    <scope>NUCLEOTIDE SEQUENCE</scope>
</reference>
<feature type="transmembrane region" description="Helical" evidence="5">
    <location>
        <begin position="148"/>
        <end position="166"/>
    </location>
</feature>
<dbReference type="AlphaFoldDB" id="A0A381NZ05"/>
<dbReference type="CDD" id="cd17370">
    <property type="entry name" value="MFS_MJ1317_like"/>
    <property type="match status" value="1"/>
</dbReference>
<evidence type="ECO:0000256" key="5">
    <source>
        <dbReference type="SAM" id="Phobius"/>
    </source>
</evidence>
<name>A0A381NZ05_9ZZZZ</name>
<evidence type="ECO:0000259" key="6">
    <source>
        <dbReference type="PROSITE" id="PS50850"/>
    </source>
</evidence>
<feature type="domain" description="Major facilitator superfamily (MFS) profile" evidence="6">
    <location>
        <begin position="12"/>
        <end position="401"/>
    </location>
</feature>
<keyword evidence="3 5" id="KW-1133">Transmembrane helix</keyword>
<feature type="transmembrane region" description="Helical" evidence="5">
    <location>
        <begin position="178"/>
        <end position="198"/>
    </location>
</feature>
<dbReference type="PROSITE" id="PS00216">
    <property type="entry name" value="SUGAR_TRANSPORT_1"/>
    <property type="match status" value="1"/>
</dbReference>
<feature type="transmembrane region" description="Helical" evidence="5">
    <location>
        <begin position="343"/>
        <end position="367"/>
    </location>
</feature>
<evidence type="ECO:0000256" key="3">
    <source>
        <dbReference type="ARBA" id="ARBA00022989"/>
    </source>
</evidence>
<feature type="transmembrane region" description="Helical" evidence="5">
    <location>
        <begin position="285"/>
        <end position="303"/>
    </location>
</feature>
<dbReference type="GO" id="GO:0016020">
    <property type="term" value="C:membrane"/>
    <property type="evidence" value="ECO:0007669"/>
    <property type="project" value="UniProtKB-SubCell"/>
</dbReference>
<evidence type="ECO:0000256" key="1">
    <source>
        <dbReference type="ARBA" id="ARBA00004141"/>
    </source>
</evidence>
<keyword evidence="2 5" id="KW-0812">Transmembrane</keyword>
<organism evidence="7">
    <name type="scientific">marine metagenome</name>
    <dbReference type="NCBI Taxonomy" id="408172"/>
    <lineage>
        <taxon>unclassified sequences</taxon>
        <taxon>metagenomes</taxon>
        <taxon>ecological metagenomes</taxon>
    </lineage>
</organism>
<feature type="transmembrane region" description="Helical" evidence="5">
    <location>
        <begin position="309"/>
        <end position="331"/>
    </location>
</feature>
<accession>A0A381NZ05</accession>